<dbReference type="Pfam" id="PF00874">
    <property type="entry name" value="PRD"/>
    <property type="match status" value="1"/>
</dbReference>
<keyword evidence="2" id="KW-0547">Nucleotide-binding</keyword>
<feature type="domain" description="PRD" evidence="6">
    <location>
        <begin position="816"/>
        <end position="914"/>
    </location>
</feature>
<evidence type="ECO:0000259" key="6">
    <source>
        <dbReference type="PROSITE" id="PS51372"/>
    </source>
</evidence>
<evidence type="ECO:0000259" key="5">
    <source>
        <dbReference type="PROSITE" id="PS51096"/>
    </source>
</evidence>
<dbReference type="GO" id="GO:0009401">
    <property type="term" value="P:phosphoenolpyruvate-dependent sugar phosphotransferase system"/>
    <property type="evidence" value="ECO:0007669"/>
    <property type="project" value="InterPro"/>
</dbReference>
<reference evidence="7 8" key="1">
    <citation type="submission" date="2019-04" db="EMBL/GenBank/DDBJ databases">
        <title>Microbes associate with the intestines of laboratory mice.</title>
        <authorList>
            <person name="Navarre W."/>
            <person name="Wong E."/>
            <person name="Huang K."/>
            <person name="Tropini C."/>
            <person name="Ng K."/>
            <person name="Yu B."/>
        </authorList>
    </citation>
    <scope>NUCLEOTIDE SEQUENCE [LARGE SCALE GENOMIC DNA]</scope>
    <source>
        <strain evidence="7 8">NM50_B9-20</strain>
    </source>
</reference>
<dbReference type="InterPro" id="IPR004701">
    <property type="entry name" value="PTS_EIIA_man-typ"/>
</dbReference>
<accession>A0A4S2DRL7</accession>
<dbReference type="SUPFAM" id="SSF52540">
    <property type="entry name" value="P-loop containing nucleoside triphosphate hydrolases"/>
    <property type="match status" value="1"/>
</dbReference>
<dbReference type="PANTHER" id="PTHR32071:SF38">
    <property type="entry name" value="PSP OPERON TRANSCRIPTIONAL ACTIVATOR"/>
    <property type="match status" value="1"/>
</dbReference>
<sequence>MEKELSLYLKEITKSFNKENLKIFSANDIANKINLSRSTVSSYLNKEVKEGNIIKVKEYPVIFLDKEVFINNYFKIKLNEYESLEDLFRENNGLSSKDSLSGVIGAKGSLKEQIEQVKTAVLYPKNGLPIMLLGPSGSGKTFLAKCIYDYCIQEKLLTNKSPFISLNCAQYYNNPELLSSELFGYVKGAFTGADKDKKGLLESADGGVLFLDEVHRLTDEGQEKLFTFMDSGEFSPVGDNSVKKSSKVRLIFATTESIQSTFLPTFIRRLPVVVSIPSFSERPNQEKLSLIDSFFLKESEILDKSIKVSSQVISFLLSSNFEGNVGKIKNIIKYSCGSGYTRSKKNDYINVKITDLPIECESRIKDVLGYQFSSRYQDRTYDYKYPELLDISRSEDKNIANTYFQFIEEYKELEKGSISSEQYINKMKNNVNMLLDNLVFNSNSSKNQSLFSIISFTIRHAFKYMEENYGIKQDGNKILSIASLLYYKEEHEILINHPDWNSLRPKLLAFINMHMENSVWLSKMMLKNLGEQLDYDFLDEDLIFISFYLNSTNMQKIRSGINSIILAHGYSTASSMANVANRLLKRNLFQAIDMPIDTKIEDIENKVIDFIENNSIENGLILLVDMGSLSDLCNKLKDKIRGPLLLIDYVSTPIVLEVGSLLLQAKNIDEIYEEVLNGVNIERKIVYPTIRKKKAILTCCYTGMGSAVQIHDILEKSLNREREEITIIPYDYNKLMKNKKRELPFQIYDVISIIGTENPQIDGVNYIGLEHLIGGEEIDGFISILKENFDVDSDKLKKDLVFNFSTKKIIENLTILDANKILSSIEQAVDRLEKLLDMKLSNNRRFLLYLHTSCMVERILRKEDVDPQEDIEDFMEKEKRKVDIVKYSLSDIEKEYTIEISDLEIRLICDIIFN</sequence>
<dbReference type="InterPro" id="IPR011608">
    <property type="entry name" value="PRD"/>
</dbReference>
<dbReference type="InterPro" id="IPR036634">
    <property type="entry name" value="PRD_sf"/>
</dbReference>
<dbReference type="GO" id="GO:0005524">
    <property type="term" value="F:ATP binding"/>
    <property type="evidence" value="ECO:0007669"/>
    <property type="project" value="UniProtKB-KW"/>
</dbReference>
<dbReference type="InterPro" id="IPR003593">
    <property type="entry name" value="AAA+_ATPase"/>
</dbReference>
<evidence type="ECO:0000256" key="1">
    <source>
        <dbReference type="ARBA" id="ARBA00022679"/>
    </source>
</evidence>
<dbReference type="InterPro" id="IPR036095">
    <property type="entry name" value="PTS_EIIB-like_sf"/>
</dbReference>
<dbReference type="PROSITE" id="PS50045">
    <property type="entry name" value="SIGMA54_INTERACT_4"/>
    <property type="match status" value="1"/>
</dbReference>
<proteinExistence type="predicted"/>
<dbReference type="InterPro" id="IPR027417">
    <property type="entry name" value="P-loop_NTPase"/>
</dbReference>
<dbReference type="GO" id="GO:0006355">
    <property type="term" value="P:regulation of DNA-templated transcription"/>
    <property type="evidence" value="ECO:0007669"/>
    <property type="project" value="InterPro"/>
</dbReference>
<dbReference type="GO" id="GO:0016020">
    <property type="term" value="C:membrane"/>
    <property type="evidence" value="ECO:0007669"/>
    <property type="project" value="InterPro"/>
</dbReference>
<name>A0A4S2DRL7_9CLOT</name>
<dbReference type="InterPro" id="IPR002078">
    <property type="entry name" value="Sigma_54_int"/>
</dbReference>
<comment type="caution">
    <text evidence="7">The sequence shown here is derived from an EMBL/GenBank/DDBJ whole genome shotgun (WGS) entry which is preliminary data.</text>
</comment>
<dbReference type="Gene3D" id="3.40.50.510">
    <property type="entry name" value="Phosphotransferase system, mannose-type IIA component"/>
    <property type="match status" value="1"/>
</dbReference>
<organism evidence="7 8">
    <name type="scientific">Clostridium sartagoforme</name>
    <dbReference type="NCBI Taxonomy" id="84031"/>
    <lineage>
        <taxon>Bacteria</taxon>
        <taxon>Bacillati</taxon>
        <taxon>Bacillota</taxon>
        <taxon>Clostridia</taxon>
        <taxon>Eubacteriales</taxon>
        <taxon>Clostridiaceae</taxon>
        <taxon>Clostridium</taxon>
    </lineage>
</organism>
<evidence type="ECO:0000256" key="3">
    <source>
        <dbReference type="ARBA" id="ARBA00022840"/>
    </source>
</evidence>
<evidence type="ECO:0000259" key="4">
    <source>
        <dbReference type="PROSITE" id="PS50045"/>
    </source>
</evidence>
<dbReference type="Pfam" id="PF00158">
    <property type="entry name" value="Sigma54_activat"/>
    <property type="match status" value="1"/>
</dbReference>
<dbReference type="Gene3D" id="1.10.1790.10">
    <property type="entry name" value="PRD domain"/>
    <property type="match status" value="1"/>
</dbReference>
<dbReference type="SUPFAM" id="SSF53062">
    <property type="entry name" value="PTS system fructose IIA component-like"/>
    <property type="match status" value="1"/>
</dbReference>
<keyword evidence="1" id="KW-0808">Transferase</keyword>
<evidence type="ECO:0000313" key="7">
    <source>
        <dbReference type="EMBL" id="TGY44562.1"/>
    </source>
</evidence>
<dbReference type="Gene3D" id="3.40.50.300">
    <property type="entry name" value="P-loop containing nucleotide triphosphate hydrolases"/>
    <property type="match status" value="1"/>
</dbReference>
<dbReference type="PROSITE" id="PS51096">
    <property type="entry name" value="PTS_EIIA_TYPE_4"/>
    <property type="match status" value="1"/>
</dbReference>
<dbReference type="PROSITE" id="PS51372">
    <property type="entry name" value="PRD_2"/>
    <property type="match status" value="1"/>
</dbReference>
<dbReference type="AlphaFoldDB" id="A0A4S2DRL7"/>
<keyword evidence="8" id="KW-1185">Reference proteome</keyword>
<dbReference type="EMBL" id="SRYR01000001">
    <property type="protein sequence ID" value="TGY44562.1"/>
    <property type="molecule type" value="Genomic_DNA"/>
</dbReference>
<gene>
    <name evidence="7" type="ORF">E5347_01105</name>
</gene>
<dbReference type="SUPFAM" id="SSF63520">
    <property type="entry name" value="PTS-regulatory domain, PRD"/>
    <property type="match status" value="1"/>
</dbReference>
<evidence type="ECO:0000313" key="8">
    <source>
        <dbReference type="Proteomes" id="UP000306888"/>
    </source>
</evidence>
<dbReference type="OrthoDB" id="9765164at2"/>
<dbReference type="SMART" id="SM00382">
    <property type="entry name" value="AAA"/>
    <property type="match status" value="1"/>
</dbReference>
<dbReference type="SUPFAM" id="SSF52794">
    <property type="entry name" value="PTS system IIB component-like"/>
    <property type="match status" value="1"/>
</dbReference>
<evidence type="ECO:0000256" key="2">
    <source>
        <dbReference type="ARBA" id="ARBA00022741"/>
    </source>
</evidence>
<protein>
    <submittedName>
        <fullName evidence="7">Sigma-54-dependent transcriptional regulator</fullName>
    </submittedName>
</protein>
<keyword evidence="3" id="KW-0067">ATP-binding</keyword>
<dbReference type="Pfam" id="PF03610">
    <property type="entry name" value="EIIA-man"/>
    <property type="match status" value="1"/>
</dbReference>
<dbReference type="Proteomes" id="UP000306888">
    <property type="component" value="Unassembled WGS sequence"/>
</dbReference>
<dbReference type="GO" id="GO:0008982">
    <property type="term" value="F:protein-N(PI)-phosphohistidine-sugar phosphotransferase activity"/>
    <property type="evidence" value="ECO:0007669"/>
    <property type="project" value="InterPro"/>
</dbReference>
<dbReference type="CDD" id="cd00009">
    <property type="entry name" value="AAA"/>
    <property type="match status" value="1"/>
</dbReference>
<dbReference type="RefSeq" id="WP_136003718.1">
    <property type="nucleotide sequence ID" value="NZ_SRYR01000001.1"/>
</dbReference>
<dbReference type="PANTHER" id="PTHR32071">
    <property type="entry name" value="TRANSCRIPTIONAL REGULATORY PROTEIN"/>
    <property type="match status" value="1"/>
</dbReference>
<dbReference type="InterPro" id="IPR036662">
    <property type="entry name" value="PTS_EIIA_man-typ_sf"/>
</dbReference>
<feature type="domain" description="PTS EIIA type-4" evidence="5">
    <location>
        <begin position="560"/>
        <end position="686"/>
    </location>
</feature>
<feature type="domain" description="Sigma-54 factor interaction" evidence="4">
    <location>
        <begin position="103"/>
        <end position="337"/>
    </location>
</feature>